<gene>
    <name evidence="3" type="ORF">GCM10011382_21970</name>
</gene>
<dbReference type="InterPro" id="IPR011856">
    <property type="entry name" value="tRNA_endonuc-like_dom_sf"/>
</dbReference>
<name>A0ABQ1P5X2_9GAMM</name>
<proteinExistence type="predicted"/>
<comment type="caution">
    <text evidence="3">The sequence shown here is derived from an EMBL/GenBank/DDBJ whole genome shotgun (WGS) entry which is preliminary data.</text>
</comment>
<dbReference type="InterPro" id="IPR041527">
    <property type="entry name" value="YhcG_N"/>
</dbReference>
<evidence type="ECO:0000313" key="3">
    <source>
        <dbReference type="EMBL" id="GGC91236.1"/>
    </source>
</evidence>
<dbReference type="Gene3D" id="3.40.1350.10">
    <property type="match status" value="1"/>
</dbReference>
<evidence type="ECO:0000313" key="4">
    <source>
        <dbReference type="Proteomes" id="UP000597301"/>
    </source>
</evidence>
<reference evidence="4" key="1">
    <citation type="journal article" date="2019" name="Int. J. Syst. Evol. Microbiol.">
        <title>The Global Catalogue of Microorganisms (GCM) 10K type strain sequencing project: providing services to taxonomists for standard genome sequencing and annotation.</title>
        <authorList>
            <consortium name="The Broad Institute Genomics Platform"/>
            <consortium name="The Broad Institute Genome Sequencing Center for Infectious Disease"/>
            <person name="Wu L."/>
            <person name="Ma J."/>
        </authorList>
    </citation>
    <scope>NUCLEOTIDE SEQUENCE [LARGE SCALE GENOMIC DNA]</scope>
    <source>
        <strain evidence="4">CGMCC 1.15122</strain>
    </source>
</reference>
<dbReference type="Proteomes" id="UP000597301">
    <property type="component" value="Unassembled WGS sequence"/>
</dbReference>
<protein>
    <submittedName>
        <fullName evidence="3">DUF1016 domain-containing protein</fullName>
    </submittedName>
</protein>
<feature type="domain" description="YhcG PDDEXK nuclease" evidence="1">
    <location>
        <begin position="180"/>
        <end position="330"/>
    </location>
</feature>
<dbReference type="RefSeq" id="WP_188639568.1">
    <property type="nucleotide sequence ID" value="NZ_BMHM01000004.1"/>
</dbReference>
<organism evidence="3 4">
    <name type="scientific">Vreelandella lutescens</name>
    <dbReference type="NCBI Taxonomy" id="1602943"/>
    <lineage>
        <taxon>Bacteria</taxon>
        <taxon>Pseudomonadati</taxon>
        <taxon>Pseudomonadota</taxon>
        <taxon>Gammaproteobacteria</taxon>
        <taxon>Oceanospirillales</taxon>
        <taxon>Halomonadaceae</taxon>
        <taxon>Vreelandella</taxon>
    </lineage>
</organism>
<dbReference type="Pfam" id="PF06250">
    <property type="entry name" value="YhcG_C"/>
    <property type="match status" value="1"/>
</dbReference>
<dbReference type="InterPro" id="IPR009362">
    <property type="entry name" value="YhcG_C"/>
</dbReference>
<keyword evidence="4" id="KW-1185">Reference proteome</keyword>
<evidence type="ECO:0000259" key="2">
    <source>
        <dbReference type="Pfam" id="PF17761"/>
    </source>
</evidence>
<dbReference type="PANTHER" id="PTHR30547">
    <property type="entry name" value="UNCHARACTERIZED PROTEIN YHCG-RELATED"/>
    <property type="match status" value="1"/>
</dbReference>
<evidence type="ECO:0000259" key="1">
    <source>
        <dbReference type="Pfam" id="PF06250"/>
    </source>
</evidence>
<accession>A0ABQ1P5X2</accession>
<feature type="domain" description="YhcG N-terminal" evidence="2">
    <location>
        <begin position="15"/>
        <end position="151"/>
    </location>
</feature>
<dbReference type="Pfam" id="PF17761">
    <property type="entry name" value="DUF1016_N"/>
    <property type="match status" value="1"/>
</dbReference>
<dbReference type="InterPro" id="IPR053148">
    <property type="entry name" value="PD-DEXK-like_domain"/>
</dbReference>
<dbReference type="PANTHER" id="PTHR30547:SF5">
    <property type="entry name" value="NUCLEASE YHCG-RELATED"/>
    <property type="match status" value="1"/>
</dbReference>
<sequence length="348" mass="40341">MSKPALPTDQQLLGDIRTLIEQGRQQLATTVNSALTILYWQIGQRIHHEVLQGERAAYGEQIVSTLSRQLEQEYGRGFSAKNLRHMLRFVEAYPDGQIVSTLSRQLSWSHFLELIYLKDTLQRDFYSQMCAQERWSVRQLRERKNTLLFERTALSKQPEMLLTQELANLRQTGSLSQNLVLKDPYVLDFLGLNDRYLEKDLEDAILRDLEQFLLELGAGFSFVARQKRIQIDSDDFYIDLLFYNRRLKRLVAIDLKLGDFKAEHKGQMELYLRWLAKHEQEADEAPPLGIILCSGKKQEQIELLELDASGIHVAEYLTALPPKEVLQAKLHQAIENSRARLENRGEDS</sequence>
<dbReference type="EMBL" id="BMHM01000004">
    <property type="protein sequence ID" value="GGC91236.1"/>
    <property type="molecule type" value="Genomic_DNA"/>
</dbReference>